<dbReference type="SUPFAM" id="SSF57903">
    <property type="entry name" value="FYVE/PHD zinc finger"/>
    <property type="match status" value="1"/>
</dbReference>
<dbReference type="InterPro" id="IPR011011">
    <property type="entry name" value="Znf_FYVE_PHD"/>
</dbReference>
<sequence length="337" mass="38070">VILITCLVSGSISIYESKKNKAKLLFFTGICFIFGGLLWLGIVVDFFTVILTGANLDNSYGLQGILGYLWLPILMFSLMNIAGDLLVPKKKWYLISIYTILGIIYDVFFILDPIGSLDFKYPSNPGENLIGDPLAIGTPVFILLMFCLISTLLFLGLGSLIKGVQSKGIIRRKFLLFSLGVCMFVIFIGFDQTDTEGIIQIFIRVLILAGFLLVFVSIREAPVEHKERPPKKEVLVEEGLFRLIKRPAQVTEEEVSISREKKICLVCKGKLEKFNIYICSQCDTFYCEKCALSLSDLENMCWVCEEPFDDSKPVNPLKREEETLRIEISGDHDKRKN</sequence>
<feature type="transmembrane region" description="Helical" evidence="1">
    <location>
        <begin position="60"/>
        <end position="81"/>
    </location>
</feature>
<keyword evidence="1" id="KW-0812">Transmembrane</keyword>
<keyword evidence="1" id="KW-1133">Transmembrane helix</keyword>
<accession>A0A0F9ET32</accession>
<feature type="transmembrane region" description="Helical" evidence="1">
    <location>
        <begin position="173"/>
        <end position="191"/>
    </location>
</feature>
<feature type="transmembrane region" description="Helical" evidence="1">
    <location>
        <begin position="197"/>
        <end position="218"/>
    </location>
</feature>
<evidence type="ECO:0000313" key="2">
    <source>
        <dbReference type="EMBL" id="KKL26998.1"/>
    </source>
</evidence>
<dbReference type="AlphaFoldDB" id="A0A0F9ET32"/>
<feature type="non-terminal residue" evidence="2">
    <location>
        <position position="1"/>
    </location>
</feature>
<protein>
    <submittedName>
        <fullName evidence="2">Uncharacterized protein</fullName>
    </submittedName>
</protein>
<reference evidence="2" key="1">
    <citation type="journal article" date="2015" name="Nature">
        <title>Complex archaea that bridge the gap between prokaryotes and eukaryotes.</title>
        <authorList>
            <person name="Spang A."/>
            <person name="Saw J.H."/>
            <person name="Jorgensen S.L."/>
            <person name="Zaremba-Niedzwiedzka K."/>
            <person name="Martijn J."/>
            <person name="Lind A.E."/>
            <person name="van Eijk R."/>
            <person name="Schleper C."/>
            <person name="Guy L."/>
            <person name="Ettema T.J."/>
        </authorList>
    </citation>
    <scope>NUCLEOTIDE SEQUENCE</scope>
</reference>
<feature type="transmembrane region" description="Helical" evidence="1">
    <location>
        <begin position="24"/>
        <end position="54"/>
    </location>
</feature>
<feature type="transmembrane region" description="Helical" evidence="1">
    <location>
        <begin position="134"/>
        <end position="161"/>
    </location>
</feature>
<evidence type="ECO:0000256" key="1">
    <source>
        <dbReference type="SAM" id="Phobius"/>
    </source>
</evidence>
<gene>
    <name evidence="2" type="ORF">LCGC14_2389610</name>
</gene>
<keyword evidence="1" id="KW-0472">Membrane</keyword>
<dbReference type="EMBL" id="LAZR01035632">
    <property type="protein sequence ID" value="KKL26998.1"/>
    <property type="molecule type" value="Genomic_DNA"/>
</dbReference>
<comment type="caution">
    <text evidence="2">The sequence shown here is derived from an EMBL/GenBank/DDBJ whole genome shotgun (WGS) entry which is preliminary data.</text>
</comment>
<feature type="transmembrane region" description="Helical" evidence="1">
    <location>
        <begin position="93"/>
        <end position="114"/>
    </location>
</feature>
<proteinExistence type="predicted"/>
<name>A0A0F9ET32_9ZZZZ</name>
<organism evidence="2">
    <name type="scientific">marine sediment metagenome</name>
    <dbReference type="NCBI Taxonomy" id="412755"/>
    <lineage>
        <taxon>unclassified sequences</taxon>
        <taxon>metagenomes</taxon>
        <taxon>ecological metagenomes</taxon>
    </lineage>
</organism>